<evidence type="ECO:0000313" key="9">
    <source>
        <dbReference type="EMBL" id="KJY71934.1"/>
    </source>
</evidence>
<dbReference type="InterPro" id="IPR049278">
    <property type="entry name" value="MS_channel_C"/>
</dbReference>
<dbReference type="Pfam" id="PF21082">
    <property type="entry name" value="MS_channel_3rd"/>
    <property type="match status" value="1"/>
</dbReference>
<dbReference type="PANTHER" id="PTHR30566">
    <property type="entry name" value="YNAI-RELATED MECHANOSENSITIVE ION CHANNEL"/>
    <property type="match status" value="1"/>
</dbReference>
<keyword evidence="4" id="KW-0812">Transmembrane</keyword>
<evidence type="ECO:0000256" key="6">
    <source>
        <dbReference type="ARBA" id="ARBA00023136"/>
    </source>
</evidence>
<name>A0A837G6F0_9VIBR</name>
<keyword evidence="5" id="KW-1133">Transmembrane helix</keyword>
<protein>
    <submittedName>
        <fullName evidence="9">Mechanosensitive ion channel protein MscS</fullName>
    </submittedName>
</protein>
<organism evidence="9">
    <name type="scientific">Vibrio coralliilyticus</name>
    <dbReference type="NCBI Taxonomy" id="190893"/>
    <lineage>
        <taxon>Bacteria</taxon>
        <taxon>Pseudomonadati</taxon>
        <taxon>Pseudomonadota</taxon>
        <taxon>Gammaproteobacteria</taxon>
        <taxon>Vibrionales</taxon>
        <taxon>Vibrionaceae</taxon>
        <taxon>Vibrio</taxon>
    </lineage>
</organism>
<evidence type="ECO:0000256" key="5">
    <source>
        <dbReference type="ARBA" id="ARBA00022989"/>
    </source>
</evidence>
<dbReference type="AlphaFoldDB" id="A0A837G6F0"/>
<evidence type="ECO:0000259" key="7">
    <source>
        <dbReference type="Pfam" id="PF00924"/>
    </source>
</evidence>
<evidence type="ECO:0000256" key="3">
    <source>
        <dbReference type="ARBA" id="ARBA00022475"/>
    </source>
</evidence>
<dbReference type="InterPro" id="IPR010920">
    <property type="entry name" value="LSM_dom_sf"/>
</dbReference>
<dbReference type="SUPFAM" id="SSF50182">
    <property type="entry name" value="Sm-like ribonucleoproteins"/>
    <property type="match status" value="1"/>
</dbReference>
<feature type="domain" description="Mechanosensitive ion channel MscS" evidence="7">
    <location>
        <begin position="361"/>
        <end position="426"/>
    </location>
</feature>
<dbReference type="Gene3D" id="2.30.30.60">
    <property type="match status" value="1"/>
</dbReference>
<gene>
    <name evidence="9" type="ORF">TW71_13185</name>
</gene>
<accession>A0A837G6F0</accession>
<evidence type="ECO:0000259" key="8">
    <source>
        <dbReference type="Pfam" id="PF21082"/>
    </source>
</evidence>
<dbReference type="InterPro" id="IPR006685">
    <property type="entry name" value="MscS_channel_2nd"/>
</dbReference>
<comment type="similarity">
    <text evidence="2">Belongs to the MscS (TC 1.A.23) family.</text>
</comment>
<keyword evidence="6" id="KW-0472">Membrane</keyword>
<dbReference type="RefSeq" id="WP_045986205.1">
    <property type="nucleotide sequence ID" value="NZ_CP063051.1"/>
</dbReference>
<comment type="subcellular location">
    <subcellularLocation>
        <location evidence="1">Cell membrane</location>
        <topology evidence="1">Multi-pass membrane protein</topology>
    </subcellularLocation>
</comment>
<comment type="caution">
    <text evidence="9">The sequence shown here is derived from an EMBL/GenBank/DDBJ whole genome shotgun (WGS) entry which is preliminary data.</text>
</comment>
<sequence length="546" mass="60942">MTFVFRVLCVFSLCVSSFYTSAAERFPLAPPDTSSPQATYLSFTHLVEQANQTLLELPSLPATEKEAARQSVYALFNKAMQCFDLSEVPKSSQQRVALESVMLMKEILDRLPEFEAASIPDQSKLNYWRLPHTQLIIEKQADGKYLFSAQTVDKLYSSYQLVKHLPNRNGAVEDFYQYYSLSAGKLIPPAWFGYIEALPDVFMEEFSDQAIWQWLALAIVSVVLFAYGYAVYRYIGNTIMTPIFMALGIGGFLYLISHEINMTGKLMSTLNVSGELLIWLLVTQSAYLIGYKACTVLPNRGEHASNLRQSVTQIVGTLVGSALAVSIFGYGLSRIGVPVYGIVTGLSLGGMAIALAIRPTMENLIGGVILFLDKSLSVGDYCQIGQVSGVVERIGVRSTRIRAKDRTQITIANGDLVKMEIVNFTRRDRYPFSTQIGLRYETTMPQVEQIAYEIKTALLAHPDVLESPLRVHFSSFGEYSLNIDVLAHIDTKDRNEFLQLQQDLLMRIEQIVKANHAEFALPAQTTYLHMSANTAEQGRSKSEALT</sequence>
<dbReference type="InterPro" id="IPR011066">
    <property type="entry name" value="MscS_channel_C_sf"/>
</dbReference>
<evidence type="ECO:0000256" key="1">
    <source>
        <dbReference type="ARBA" id="ARBA00004651"/>
    </source>
</evidence>
<evidence type="ECO:0000256" key="4">
    <source>
        <dbReference type="ARBA" id="ARBA00022692"/>
    </source>
</evidence>
<dbReference type="PANTHER" id="PTHR30566:SF5">
    <property type="entry name" value="MECHANOSENSITIVE ION CHANNEL PROTEIN 1, MITOCHONDRIAL-RELATED"/>
    <property type="match status" value="1"/>
</dbReference>
<dbReference type="GO" id="GO:0008381">
    <property type="term" value="F:mechanosensitive monoatomic ion channel activity"/>
    <property type="evidence" value="ECO:0007669"/>
    <property type="project" value="UniProtKB-ARBA"/>
</dbReference>
<reference evidence="9" key="1">
    <citation type="journal article" date="2015" name="BMC Genomics">
        <title>Genome mining reveals unlocked bioactive potential of marine Gram-negative bacteria.</title>
        <authorList>
            <person name="Machado H."/>
            <person name="Sonnenschein E.C."/>
            <person name="Melchiorsen J."/>
            <person name="Gram L."/>
        </authorList>
    </citation>
    <scope>NUCLEOTIDE SEQUENCE</scope>
    <source>
        <strain evidence="9">S2052</strain>
    </source>
</reference>
<evidence type="ECO:0000256" key="2">
    <source>
        <dbReference type="ARBA" id="ARBA00008017"/>
    </source>
</evidence>
<dbReference type="InterPro" id="IPR023408">
    <property type="entry name" value="MscS_beta-dom_sf"/>
</dbReference>
<feature type="domain" description="Mechanosensitive ion channel MscS C-terminal" evidence="8">
    <location>
        <begin position="433"/>
        <end position="519"/>
    </location>
</feature>
<dbReference type="Gene3D" id="1.10.287.1260">
    <property type="match status" value="1"/>
</dbReference>
<dbReference type="Gene3D" id="3.30.70.100">
    <property type="match status" value="1"/>
</dbReference>
<keyword evidence="3" id="KW-1003">Cell membrane</keyword>
<dbReference type="EMBL" id="JXXR01000015">
    <property type="protein sequence ID" value="KJY71934.1"/>
    <property type="molecule type" value="Genomic_DNA"/>
</dbReference>
<dbReference type="Pfam" id="PF00924">
    <property type="entry name" value="MS_channel_2nd"/>
    <property type="match status" value="1"/>
</dbReference>
<dbReference type="SUPFAM" id="SSF82689">
    <property type="entry name" value="Mechanosensitive channel protein MscS (YggB), C-terminal domain"/>
    <property type="match status" value="1"/>
</dbReference>
<dbReference type="GO" id="GO:0005886">
    <property type="term" value="C:plasma membrane"/>
    <property type="evidence" value="ECO:0007669"/>
    <property type="project" value="UniProtKB-SubCell"/>
</dbReference>
<proteinExistence type="inferred from homology"/>